<evidence type="ECO:0000256" key="10">
    <source>
        <dbReference type="RuleBase" id="RU351113"/>
    </source>
</evidence>
<evidence type="ECO:0000256" key="7">
    <source>
        <dbReference type="ARBA" id="ARBA00023136"/>
    </source>
</evidence>
<keyword evidence="12" id="KW-1185">Reference proteome</keyword>
<dbReference type="GO" id="GO:0005886">
    <property type="term" value="C:plasma membrane"/>
    <property type="evidence" value="ECO:0007669"/>
    <property type="project" value="UniProtKB-SubCell"/>
</dbReference>
<evidence type="ECO:0000256" key="1">
    <source>
        <dbReference type="ARBA" id="ARBA00004651"/>
    </source>
</evidence>
<name>A0A834MLD3_RHYFE</name>
<dbReference type="PANTHER" id="PTHR21137:SF35">
    <property type="entry name" value="ODORANT RECEPTOR 19A-RELATED"/>
    <property type="match status" value="1"/>
</dbReference>
<feature type="transmembrane region" description="Helical" evidence="10">
    <location>
        <begin position="243"/>
        <end position="268"/>
    </location>
</feature>
<dbReference type="PANTHER" id="PTHR21137">
    <property type="entry name" value="ODORANT RECEPTOR"/>
    <property type="match status" value="1"/>
</dbReference>
<dbReference type="OrthoDB" id="7540137at2759"/>
<proteinExistence type="inferred from homology"/>
<evidence type="ECO:0000256" key="9">
    <source>
        <dbReference type="ARBA" id="ARBA00023224"/>
    </source>
</evidence>
<keyword evidence="3 10" id="KW-0716">Sensory transduction</keyword>
<reference evidence="11" key="1">
    <citation type="submission" date="2020-08" db="EMBL/GenBank/DDBJ databases">
        <title>Genome sequencing and assembly of the red palm weevil Rhynchophorus ferrugineus.</title>
        <authorList>
            <person name="Dias G.B."/>
            <person name="Bergman C.M."/>
            <person name="Manee M."/>
        </authorList>
    </citation>
    <scope>NUCLEOTIDE SEQUENCE</scope>
    <source>
        <strain evidence="11">AA-2017</strain>
        <tissue evidence="11">Whole larva</tissue>
    </source>
</reference>
<evidence type="ECO:0000256" key="2">
    <source>
        <dbReference type="ARBA" id="ARBA00022475"/>
    </source>
</evidence>
<organism evidence="11 12">
    <name type="scientific">Rhynchophorus ferrugineus</name>
    <name type="common">Red palm weevil</name>
    <name type="synonym">Curculio ferrugineus</name>
    <dbReference type="NCBI Taxonomy" id="354439"/>
    <lineage>
        <taxon>Eukaryota</taxon>
        <taxon>Metazoa</taxon>
        <taxon>Ecdysozoa</taxon>
        <taxon>Arthropoda</taxon>
        <taxon>Hexapoda</taxon>
        <taxon>Insecta</taxon>
        <taxon>Pterygota</taxon>
        <taxon>Neoptera</taxon>
        <taxon>Endopterygota</taxon>
        <taxon>Coleoptera</taxon>
        <taxon>Polyphaga</taxon>
        <taxon>Cucujiformia</taxon>
        <taxon>Curculionidae</taxon>
        <taxon>Dryophthorinae</taxon>
        <taxon>Rhynchophorus</taxon>
    </lineage>
</organism>
<dbReference type="GO" id="GO:0007165">
    <property type="term" value="P:signal transduction"/>
    <property type="evidence" value="ECO:0007669"/>
    <property type="project" value="UniProtKB-KW"/>
</dbReference>
<evidence type="ECO:0000256" key="3">
    <source>
        <dbReference type="ARBA" id="ARBA00022606"/>
    </source>
</evidence>
<evidence type="ECO:0000256" key="8">
    <source>
        <dbReference type="ARBA" id="ARBA00023170"/>
    </source>
</evidence>
<dbReference type="AlphaFoldDB" id="A0A834MLD3"/>
<feature type="transmembrane region" description="Helical" evidence="10">
    <location>
        <begin position="210"/>
        <end position="231"/>
    </location>
</feature>
<dbReference type="EMBL" id="JAACXV010000020">
    <property type="protein sequence ID" value="KAF7286861.1"/>
    <property type="molecule type" value="Genomic_DNA"/>
</dbReference>
<dbReference type="Proteomes" id="UP000625711">
    <property type="component" value="Unassembled WGS sequence"/>
</dbReference>
<evidence type="ECO:0000256" key="4">
    <source>
        <dbReference type="ARBA" id="ARBA00022692"/>
    </source>
</evidence>
<evidence type="ECO:0000313" key="12">
    <source>
        <dbReference type="Proteomes" id="UP000625711"/>
    </source>
</evidence>
<comment type="caution">
    <text evidence="11">The sequence shown here is derived from an EMBL/GenBank/DDBJ whole genome shotgun (WGS) entry which is preliminary data.</text>
</comment>
<evidence type="ECO:0000256" key="5">
    <source>
        <dbReference type="ARBA" id="ARBA00022725"/>
    </source>
</evidence>
<keyword evidence="5 10" id="KW-0552">Olfaction</keyword>
<dbReference type="InterPro" id="IPR004117">
    <property type="entry name" value="7tm6_olfct_rcpt"/>
</dbReference>
<protein>
    <recommendedName>
        <fullName evidence="10">Odorant receptor</fullName>
    </recommendedName>
</protein>
<comment type="subcellular location">
    <subcellularLocation>
        <location evidence="1 10">Cell membrane</location>
        <topology evidence="1 10">Multi-pass membrane protein</topology>
    </subcellularLocation>
</comment>
<dbReference type="Pfam" id="PF02949">
    <property type="entry name" value="7tm_6"/>
    <property type="match status" value="2"/>
</dbReference>
<dbReference type="GO" id="GO:0005549">
    <property type="term" value="F:odorant binding"/>
    <property type="evidence" value="ECO:0007669"/>
    <property type="project" value="InterPro"/>
</dbReference>
<comment type="caution">
    <text evidence="10">Lacks conserved residue(s) required for the propagation of feature annotation.</text>
</comment>
<dbReference type="GO" id="GO:0004984">
    <property type="term" value="F:olfactory receptor activity"/>
    <property type="evidence" value="ECO:0007669"/>
    <property type="project" value="InterPro"/>
</dbReference>
<keyword evidence="9 10" id="KW-0807">Transducer</keyword>
<keyword evidence="7 10" id="KW-0472">Membrane</keyword>
<keyword evidence="4 10" id="KW-0812">Transmembrane</keyword>
<keyword evidence="6 10" id="KW-1133">Transmembrane helix</keyword>
<evidence type="ECO:0000313" key="11">
    <source>
        <dbReference type="EMBL" id="KAF7286861.1"/>
    </source>
</evidence>
<evidence type="ECO:0000256" key="6">
    <source>
        <dbReference type="ARBA" id="ARBA00022989"/>
    </source>
</evidence>
<accession>A0A834MLD3</accession>
<comment type="similarity">
    <text evidence="10">Belongs to the insect chemoreceptor superfamily. Heteromeric odorant receptor channel (TC 1.A.69) family.</text>
</comment>
<gene>
    <name evidence="11" type="ORF">GWI33_003915</name>
</gene>
<keyword evidence="2" id="KW-1003">Cell membrane</keyword>
<feature type="transmembrane region" description="Helical" evidence="10">
    <location>
        <begin position="156"/>
        <end position="181"/>
    </location>
</feature>
<keyword evidence="8 10" id="KW-0675">Receptor</keyword>
<feature type="transmembrane region" description="Helical" evidence="10">
    <location>
        <begin position="312"/>
        <end position="331"/>
    </location>
</feature>
<sequence>MIENIFENQLLYQMNADQRKEIENVINMTQYVMKYYRCAVFVAWVAYNSFPILDSTDARRLVIPAYFPWSMANLIIYIATYVYQSVMLLISASLNTTVDVLFAMFCTVICQELKILKDHLQNLNYNQHSSRIKSDIKRNVSFHVELIRATEIIEDIFSYGILSQFAASISVICFTGFELILHSSRIKSDIKRNVSFHVELIRATEIIEDIFSYGILSQFAASISVICFTGFELILFSPDTSNYFMLITYGLHLLSYMACMVVQVSIYCSFGHNVMTESSDIGQALYLSNWYMSDLSIRKELLILMERVKRPIILTAGKLFPLTLSTLTMIFRSSYSFFAVLQRTK</sequence>